<sequence>MFGRDLDLANFRAEHLQFINVTRQPFGPELFSEHMGAVCQLLYHRICMHTWRLNQNLRDDIPQTEYCAFELEESFFNMK</sequence>
<gene>
    <name evidence="1" type="ORF">DI555_23105</name>
</gene>
<reference evidence="1 2" key="1">
    <citation type="submission" date="2017-08" db="EMBL/GenBank/DDBJ databases">
        <title>Infants hospitalized years apart are colonized by the same room-sourced microbial strains.</title>
        <authorList>
            <person name="Brooks B."/>
            <person name="Olm M.R."/>
            <person name="Firek B.A."/>
            <person name="Baker R."/>
            <person name="Thomas B.C."/>
            <person name="Morowitz M.J."/>
            <person name="Banfield J.F."/>
        </authorList>
    </citation>
    <scope>NUCLEOTIDE SEQUENCE [LARGE SCALE GENOMIC DNA]</scope>
    <source>
        <strain evidence="1">S2_005_002_R2_33</strain>
    </source>
</reference>
<accession>A0A2W5NHM2</accession>
<name>A0A2W5NHM2_9SPHN</name>
<organism evidence="1 2">
    <name type="scientific">Novosphingobium pentaromativorans</name>
    <dbReference type="NCBI Taxonomy" id="205844"/>
    <lineage>
        <taxon>Bacteria</taxon>
        <taxon>Pseudomonadati</taxon>
        <taxon>Pseudomonadota</taxon>
        <taxon>Alphaproteobacteria</taxon>
        <taxon>Sphingomonadales</taxon>
        <taxon>Sphingomonadaceae</taxon>
        <taxon>Novosphingobium</taxon>
    </lineage>
</organism>
<dbReference type="Proteomes" id="UP000249082">
    <property type="component" value="Unassembled WGS sequence"/>
</dbReference>
<evidence type="ECO:0000313" key="2">
    <source>
        <dbReference type="Proteomes" id="UP000249082"/>
    </source>
</evidence>
<comment type="caution">
    <text evidence="1">The sequence shown here is derived from an EMBL/GenBank/DDBJ whole genome shotgun (WGS) entry which is preliminary data.</text>
</comment>
<protein>
    <submittedName>
        <fullName evidence="1">Uncharacterized protein</fullName>
    </submittedName>
</protein>
<evidence type="ECO:0000313" key="1">
    <source>
        <dbReference type="EMBL" id="PZQ50265.1"/>
    </source>
</evidence>
<dbReference type="EMBL" id="QFPX01000041">
    <property type="protein sequence ID" value="PZQ50265.1"/>
    <property type="molecule type" value="Genomic_DNA"/>
</dbReference>
<proteinExistence type="predicted"/>
<dbReference type="AlphaFoldDB" id="A0A2W5NHM2"/>